<feature type="signal peptide" evidence="2">
    <location>
        <begin position="1"/>
        <end position="15"/>
    </location>
</feature>
<protein>
    <submittedName>
        <fullName evidence="4">Uncharacterized protein</fullName>
    </submittedName>
</protein>
<dbReference type="Proteomes" id="UP000677228">
    <property type="component" value="Unassembled WGS sequence"/>
</dbReference>
<dbReference type="AlphaFoldDB" id="A0A8S2K7U8"/>
<dbReference type="EMBL" id="CAJNOK010008457">
    <property type="protein sequence ID" value="CAF1064191.1"/>
    <property type="molecule type" value="Genomic_DNA"/>
</dbReference>
<keyword evidence="2" id="KW-0732">Signal</keyword>
<feature type="chain" id="PRO_5036434642" evidence="2">
    <location>
        <begin position="16"/>
        <end position="668"/>
    </location>
</feature>
<evidence type="ECO:0000313" key="4">
    <source>
        <dbReference type="EMBL" id="CAF3829444.1"/>
    </source>
</evidence>
<feature type="compositionally biased region" description="Basic and acidic residues" evidence="1">
    <location>
        <begin position="461"/>
        <end position="473"/>
    </location>
</feature>
<feature type="region of interest" description="Disordered" evidence="1">
    <location>
        <begin position="445"/>
        <end position="474"/>
    </location>
</feature>
<evidence type="ECO:0000313" key="5">
    <source>
        <dbReference type="Proteomes" id="UP000682733"/>
    </source>
</evidence>
<proteinExistence type="predicted"/>
<dbReference type="Proteomes" id="UP000682733">
    <property type="component" value="Unassembled WGS sequence"/>
</dbReference>
<gene>
    <name evidence="3" type="ORF">OVA965_LOCUS17571</name>
    <name evidence="4" type="ORF">TMI583_LOCUS17582</name>
</gene>
<name>A0A8S2K7U8_9BILA</name>
<comment type="caution">
    <text evidence="4">The sequence shown here is derived from an EMBL/GenBank/DDBJ whole genome shotgun (WGS) entry which is preliminary data.</text>
</comment>
<dbReference type="EMBL" id="CAJOBA010008472">
    <property type="protein sequence ID" value="CAF3829444.1"/>
    <property type="molecule type" value="Genomic_DNA"/>
</dbReference>
<evidence type="ECO:0000256" key="2">
    <source>
        <dbReference type="SAM" id="SignalP"/>
    </source>
</evidence>
<dbReference type="SUPFAM" id="SSF88874">
    <property type="entry name" value="Receptor-binding domain of short tail fibre protein gp12"/>
    <property type="match status" value="1"/>
</dbReference>
<evidence type="ECO:0000256" key="1">
    <source>
        <dbReference type="SAM" id="MobiDB-lite"/>
    </source>
</evidence>
<sequence>MWWLLFTVLFARSEQEQQLPANTESSHNAGGIYQVEVRTSIGSIKYEDGEILIAQNQQKLTDFFFTPFPRVQPEETECHDSISSGRIELALQVELYTSQLVQAVYNYLHKHQSALCGNTTSTSLCSVALLPMNSIRLVQKDTPSDDAKQKYRLNENWQSATMRLRSMEFAIYSSNMSVCEQFRRSIMERCRMQNYEVHYSLYGQKTVQKSLEVNTEHIRHTALYNQIRAEFPTVESVVLTGGDFKNLITEASDRTTMTLRMEEGFENLAEPTLSIEKLLERQLSARQVQLDQINDKQWESLYWTSELTRPDRLAKVLNTIFRKEDGANNRFIYDQQAAKAAMKTDLTQHDIVHLGANEYDISKNVGAYFNIDRADLTEHTIDQGNSVAQNSDEAHLTHHDKLRLEQMGKLFDSHDQSSSSSRNSQSGGGGKTSLNVFGLFKFGGSGGGSSDSQSSNTDNQKNVRDHAHGKTVDTDLLDIETLSKSVKKQEEDQATWNNRTEENIKNLSNKDLSPGNGVNTFHLPDFRNRFPYGSVTPDVQGIRGGNQYHTLTVRELPPHQHAMGEITVNYSGDHSHTLYDPGHIHQINYFTWGLAAGTDRLWQVMDYMWFQHKHKHFNTSTAKTGISMQSAGQHTHTITAQPTNGTGQGKQFEILPPYITAAFIIYTG</sequence>
<evidence type="ECO:0000313" key="3">
    <source>
        <dbReference type="EMBL" id="CAF1064191.1"/>
    </source>
</evidence>
<reference evidence="4" key="1">
    <citation type="submission" date="2021-02" db="EMBL/GenBank/DDBJ databases">
        <authorList>
            <person name="Nowell W R."/>
        </authorList>
    </citation>
    <scope>NUCLEOTIDE SEQUENCE</scope>
</reference>
<accession>A0A8S2K7U8</accession>
<organism evidence="4 5">
    <name type="scientific">Didymodactylos carnosus</name>
    <dbReference type="NCBI Taxonomy" id="1234261"/>
    <lineage>
        <taxon>Eukaryota</taxon>
        <taxon>Metazoa</taxon>
        <taxon>Spiralia</taxon>
        <taxon>Gnathifera</taxon>
        <taxon>Rotifera</taxon>
        <taxon>Eurotatoria</taxon>
        <taxon>Bdelloidea</taxon>
        <taxon>Philodinida</taxon>
        <taxon>Philodinidae</taxon>
        <taxon>Didymodactylos</taxon>
    </lineage>
</organism>